<organism evidence="1 2">
    <name type="scientific">Acrobeloides nanus</name>
    <dbReference type="NCBI Taxonomy" id="290746"/>
    <lineage>
        <taxon>Eukaryota</taxon>
        <taxon>Metazoa</taxon>
        <taxon>Ecdysozoa</taxon>
        <taxon>Nematoda</taxon>
        <taxon>Chromadorea</taxon>
        <taxon>Rhabditida</taxon>
        <taxon>Tylenchina</taxon>
        <taxon>Cephalobomorpha</taxon>
        <taxon>Cephaloboidea</taxon>
        <taxon>Cephalobidae</taxon>
        <taxon>Acrobeloides</taxon>
    </lineage>
</organism>
<evidence type="ECO:0000313" key="1">
    <source>
        <dbReference type="Proteomes" id="UP000887540"/>
    </source>
</evidence>
<dbReference type="AlphaFoldDB" id="A0A914D5E7"/>
<dbReference type="Proteomes" id="UP000887540">
    <property type="component" value="Unplaced"/>
</dbReference>
<proteinExistence type="predicted"/>
<dbReference type="WBParaSite" id="ACRNAN_scaffold18773.g29383.t1">
    <property type="protein sequence ID" value="ACRNAN_scaffold18773.g29383.t1"/>
    <property type="gene ID" value="ACRNAN_scaffold18773.g29383"/>
</dbReference>
<keyword evidence="1" id="KW-1185">Reference proteome</keyword>
<evidence type="ECO:0000313" key="2">
    <source>
        <dbReference type="WBParaSite" id="ACRNAN_scaffold18773.g29383.t1"/>
    </source>
</evidence>
<sequence length="164" mass="18531">MIVHVGVIIPIYKFLESTPFTIAISDVEDYQRVIEVLRIFSAWCRLVSTTDTDLIDERIQEICCREAHREDATCCTTATLGKAMEKIGGFGSSGLVHVMVMHLGPFVWKHRLIGAVVEEGIESVHAKLALELRRQKLKPVECIKNSLKWLAIDVLLSDKNLFDH</sequence>
<protein>
    <submittedName>
        <fullName evidence="2">Uncharacterized protein</fullName>
    </submittedName>
</protein>
<name>A0A914D5E7_9BILA</name>
<reference evidence="2" key="1">
    <citation type="submission" date="2022-11" db="UniProtKB">
        <authorList>
            <consortium name="WormBaseParasite"/>
        </authorList>
    </citation>
    <scope>IDENTIFICATION</scope>
</reference>
<accession>A0A914D5E7</accession>